<name>A0AAE0NNN3_9PEZI</name>
<feature type="domain" description="Rhodopsin" evidence="8">
    <location>
        <begin position="25"/>
        <end position="262"/>
    </location>
</feature>
<feature type="transmembrane region" description="Helical" evidence="7">
    <location>
        <begin position="167"/>
        <end position="187"/>
    </location>
</feature>
<dbReference type="EMBL" id="JAULSW010000004">
    <property type="protein sequence ID" value="KAK3384866.1"/>
    <property type="molecule type" value="Genomic_DNA"/>
</dbReference>
<protein>
    <recommendedName>
        <fullName evidence="8">Rhodopsin domain-containing protein</fullName>
    </recommendedName>
</protein>
<feature type="transmembrane region" description="Helical" evidence="7">
    <location>
        <begin position="237"/>
        <end position="257"/>
    </location>
</feature>
<evidence type="ECO:0000313" key="9">
    <source>
        <dbReference type="EMBL" id="KAK3384866.1"/>
    </source>
</evidence>
<evidence type="ECO:0000256" key="7">
    <source>
        <dbReference type="SAM" id="Phobius"/>
    </source>
</evidence>
<dbReference type="Pfam" id="PF20684">
    <property type="entry name" value="Fung_rhodopsin"/>
    <property type="match status" value="1"/>
</dbReference>
<feature type="transmembrane region" description="Helical" evidence="7">
    <location>
        <begin position="199"/>
        <end position="217"/>
    </location>
</feature>
<reference evidence="9" key="2">
    <citation type="submission" date="2023-06" db="EMBL/GenBank/DDBJ databases">
        <authorList>
            <consortium name="Lawrence Berkeley National Laboratory"/>
            <person name="Haridas S."/>
            <person name="Hensen N."/>
            <person name="Bonometti L."/>
            <person name="Westerberg I."/>
            <person name="Brannstrom I.O."/>
            <person name="Guillou S."/>
            <person name="Cros-Aarteil S."/>
            <person name="Calhoun S."/>
            <person name="Kuo A."/>
            <person name="Mondo S."/>
            <person name="Pangilinan J."/>
            <person name="Riley R."/>
            <person name="LaButti K."/>
            <person name="Andreopoulos B."/>
            <person name="Lipzen A."/>
            <person name="Chen C."/>
            <person name="Yanf M."/>
            <person name="Daum C."/>
            <person name="Ng V."/>
            <person name="Clum A."/>
            <person name="Steindorff A."/>
            <person name="Ohm R."/>
            <person name="Martin F."/>
            <person name="Silar P."/>
            <person name="Natvig D."/>
            <person name="Lalanne C."/>
            <person name="Gautier V."/>
            <person name="Ament-velasquez S.L."/>
            <person name="Kruys A."/>
            <person name="Hutchinson M.I."/>
            <person name="Powell A.J."/>
            <person name="Barry K."/>
            <person name="Miller A.N."/>
            <person name="Grigoriev I.V."/>
            <person name="Debuchy R."/>
            <person name="Gladieux P."/>
            <person name="Thoren M.H."/>
            <person name="Johannesson H."/>
        </authorList>
    </citation>
    <scope>NUCLEOTIDE SEQUENCE</scope>
    <source>
        <strain evidence="9">CBS 232.78</strain>
    </source>
</reference>
<sequence length="385" mass="42820">MDDYGPQINFSIWLLTALSAAFLALRVYCKFLRHRGLWWDDYVLIASWLCLVTSSSFISVSVNMGFGRPLSQFNSKNLNFFLLITNMAGTFSILSALWSKTSFAITVLRISSGWTKGLVWFIMITVNISLGMAITITWGQCTPIAKIWQPQLEGECWPKITQIRYNIFANIYSGAMDIVLALVPWRIIWSLTMNKREKFGVMVAMSMGVFAGVTSIIKVTQLPSISNQSFTESTTQLVILGTAECAITIMAASIPILRALLRDTRPPPGPAQFYHMDDNMYTGTVNSQGTGRSSTVISSGNRSAARWSKEIEAVGPLQRLSKMSRMSGLSMGFTLNHSRNHSRSRHGSGSDLTVDHHLPPGKIIQTEEVVVEYEPTQWVNIGKAI</sequence>
<accession>A0AAE0NNN3</accession>
<evidence type="ECO:0000256" key="6">
    <source>
        <dbReference type="SAM" id="MobiDB-lite"/>
    </source>
</evidence>
<evidence type="ECO:0000256" key="3">
    <source>
        <dbReference type="ARBA" id="ARBA00022989"/>
    </source>
</evidence>
<dbReference type="GO" id="GO:0016020">
    <property type="term" value="C:membrane"/>
    <property type="evidence" value="ECO:0007669"/>
    <property type="project" value="UniProtKB-SubCell"/>
</dbReference>
<dbReference type="PANTHER" id="PTHR33048:SF42">
    <property type="entry name" value="INTEGRAL MEMBRANE PROTEIN"/>
    <property type="match status" value="1"/>
</dbReference>
<dbReference type="InterPro" id="IPR049326">
    <property type="entry name" value="Rhodopsin_dom_fungi"/>
</dbReference>
<keyword evidence="3 7" id="KW-1133">Transmembrane helix</keyword>
<evidence type="ECO:0000256" key="5">
    <source>
        <dbReference type="ARBA" id="ARBA00038359"/>
    </source>
</evidence>
<feature type="region of interest" description="Disordered" evidence="6">
    <location>
        <begin position="336"/>
        <end position="357"/>
    </location>
</feature>
<dbReference type="Proteomes" id="UP001285441">
    <property type="component" value="Unassembled WGS sequence"/>
</dbReference>
<evidence type="ECO:0000313" key="10">
    <source>
        <dbReference type="Proteomes" id="UP001285441"/>
    </source>
</evidence>
<evidence type="ECO:0000256" key="1">
    <source>
        <dbReference type="ARBA" id="ARBA00004141"/>
    </source>
</evidence>
<gene>
    <name evidence="9" type="ORF">B0H63DRAFT_494111</name>
</gene>
<dbReference type="InterPro" id="IPR052337">
    <property type="entry name" value="SAT4-like"/>
</dbReference>
<comment type="caution">
    <text evidence="9">The sequence shown here is derived from an EMBL/GenBank/DDBJ whole genome shotgun (WGS) entry which is preliminary data.</text>
</comment>
<feature type="transmembrane region" description="Helical" evidence="7">
    <location>
        <begin position="118"/>
        <end position="138"/>
    </location>
</feature>
<reference evidence="9" key="1">
    <citation type="journal article" date="2023" name="Mol. Phylogenet. Evol.">
        <title>Genome-scale phylogeny and comparative genomics of the fungal order Sordariales.</title>
        <authorList>
            <person name="Hensen N."/>
            <person name="Bonometti L."/>
            <person name="Westerberg I."/>
            <person name="Brannstrom I.O."/>
            <person name="Guillou S."/>
            <person name="Cros-Aarteil S."/>
            <person name="Calhoun S."/>
            <person name="Haridas S."/>
            <person name="Kuo A."/>
            <person name="Mondo S."/>
            <person name="Pangilinan J."/>
            <person name="Riley R."/>
            <person name="LaButti K."/>
            <person name="Andreopoulos B."/>
            <person name="Lipzen A."/>
            <person name="Chen C."/>
            <person name="Yan M."/>
            <person name="Daum C."/>
            <person name="Ng V."/>
            <person name="Clum A."/>
            <person name="Steindorff A."/>
            <person name="Ohm R.A."/>
            <person name="Martin F."/>
            <person name="Silar P."/>
            <person name="Natvig D.O."/>
            <person name="Lalanne C."/>
            <person name="Gautier V."/>
            <person name="Ament-Velasquez S.L."/>
            <person name="Kruys A."/>
            <person name="Hutchinson M.I."/>
            <person name="Powell A.J."/>
            <person name="Barry K."/>
            <person name="Miller A.N."/>
            <person name="Grigoriev I.V."/>
            <person name="Debuchy R."/>
            <person name="Gladieux P."/>
            <person name="Hiltunen Thoren M."/>
            <person name="Johannesson H."/>
        </authorList>
    </citation>
    <scope>NUCLEOTIDE SEQUENCE</scope>
    <source>
        <strain evidence="9">CBS 232.78</strain>
    </source>
</reference>
<evidence type="ECO:0000256" key="4">
    <source>
        <dbReference type="ARBA" id="ARBA00023136"/>
    </source>
</evidence>
<dbReference type="AlphaFoldDB" id="A0AAE0NNN3"/>
<keyword evidence="4 7" id="KW-0472">Membrane</keyword>
<dbReference type="PANTHER" id="PTHR33048">
    <property type="entry name" value="PTH11-LIKE INTEGRAL MEMBRANE PROTEIN (AFU_ORTHOLOGUE AFUA_5G11245)"/>
    <property type="match status" value="1"/>
</dbReference>
<organism evidence="9 10">
    <name type="scientific">Podospora didyma</name>
    <dbReference type="NCBI Taxonomy" id="330526"/>
    <lineage>
        <taxon>Eukaryota</taxon>
        <taxon>Fungi</taxon>
        <taxon>Dikarya</taxon>
        <taxon>Ascomycota</taxon>
        <taxon>Pezizomycotina</taxon>
        <taxon>Sordariomycetes</taxon>
        <taxon>Sordariomycetidae</taxon>
        <taxon>Sordariales</taxon>
        <taxon>Podosporaceae</taxon>
        <taxon>Podospora</taxon>
    </lineage>
</organism>
<keyword evidence="10" id="KW-1185">Reference proteome</keyword>
<comment type="similarity">
    <text evidence="5">Belongs to the SAT4 family.</text>
</comment>
<proteinExistence type="inferred from homology"/>
<evidence type="ECO:0000259" key="8">
    <source>
        <dbReference type="Pfam" id="PF20684"/>
    </source>
</evidence>
<feature type="transmembrane region" description="Helical" evidence="7">
    <location>
        <begin position="12"/>
        <end position="29"/>
    </location>
</feature>
<feature type="transmembrane region" description="Helical" evidence="7">
    <location>
        <begin position="78"/>
        <end position="98"/>
    </location>
</feature>
<evidence type="ECO:0000256" key="2">
    <source>
        <dbReference type="ARBA" id="ARBA00022692"/>
    </source>
</evidence>
<comment type="subcellular location">
    <subcellularLocation>
        <location evidence="1">Membrane</location>
        <topology evidence="1">Multi-pass membrane protein</topology>
    </subcellularLocation>
</comment>
<keyword evidence="2 7" id="KW-0812">Transmembrane</keyword>
<feature type="transmembrane region" description="Helical" evidence="7">
    <location>
        <begin position="41"/>
        <end position="66"/>
    </location>
</feature>